<dbReference type="GO" id="GO:0045893">
    <property type="term" value="P:positive regulation of DNA-templated transcription"/>
    <property type="evidence" value="ECO:0007669"/>
    <property type="project" value="UniProtKB-ARBA"/>
</dbReference>
<evidence type="ECO:0000256" key="1">
    <source>
        <dbReference type="ARBA" id="ARBA00004123"/>
    </source>
</evidence>
<name>A0ABD0YC29_9HEMI</name>
<dbReference type="AlphaFoldDB" id="A0ABD0YC29"/>
<dbReference type="GO" id="GO:0005694">
    <property type="term" value="C:chromosome"/>
    <property type="evidence" value="ECO:0007669"/>
    <property type="project" value="UniProtKB-ARBA"/>
</dbReference>
<feature type="non-terminal residue" evidence="11">
    <location>
        <position position="1"/>
    </location>
</feature>
<gene>
    <name evidence="11" type="ORF">AAG570_005040</name>
</gene>
<comment type="subcellular location">
    <subcellularLocation>
        <location evidence="1">Nucleus</location>
    </subcellularLocation>
</comment>
<dbReference type="GO" id="GO:0008270">
    <property type="term" value="F:zinc ion binding"/>
    <property type="evidence" value="ECO:0007669"/>
    <property type="project" value="UniProtKB-KW"/>
</dbReference>
<keyword evidence="3" id="KW-0677">Repeat</keyword>
<dbReference type="Gene3D" id="3.30.160.60">
    <property type="entry name" value="Classic Zinc Finger"/>
    <property type="match status" value="7"/>
</dbReference>
<dbReference type="Pfam" id="PF12874">
    <property type="entry name" value="zf-met"/>
    <property type="match status" value="1"/>
</dbReference>
<proteinExistence type="predicted"/>
<accession>A0ABD0YC29</accession>
<keyword evidence="5" id="KW-0862">Zinc</keyword>
<keyword evidence="4 9" id="KW-0863">Zinc-finger</keyword>
<reference evidence="11 12" key="1">
    <citation type="submission" date="2024-07" db="EMBL/GenBank/DDBJ databases">
        <title>Chromosome-level genome assembly of the water stick insect Ranatra chinensis (Heteroptera: Nepidae).</title>
        <authorList>
            <person name="Liu X."/>
        </authorList>
    </citation>
    <scope>NUCLEOTIDE SEQUENCE [LARGE SCALE GENOMIC DNA]</scope>
    <source>
        <strain evidence="11">Cailab_2021Rc</strain>
        <tissue evidence="11">Muscle</tissue>
    </source>
</reference>
<dbReference type="PANTHER" id="PTHR24399:SF70">
    <property type="entry name" value="C2H2-TYPE DOMAIN-CONTAINING PROTEIN"/>
    <property type="match status" value="1"/>
</dbReference>
<dbReference type="PANTHER" id="PTHR24399">
    <property type="entry name" value="ZINC FINGER AND BTB DOMAIN-CONTAINING"/>
    <property type="match status" value="1"/>
</dbReference>
<feature type="domain" description="C2H2-type" evidence="10">
    <location>
        <begin position="201"/>
        <end position="228"/>
    </location>
</feature>
<evidence type="ECO:0000256" key="2">
    <source>
        <dbReference type="ARBA" id="ARBA00022723"/>
    </source>
</evidence>
<feature type="domain" description="C2H2-type" evidence="10">
    <location>
        <begin position="318"/>
        <end position="345"/>
    </location>
</feature>
<feature type="domain" description="C2H2-type" evidence="10">
    <location>
        <begin position="229"/>
        <end position="257"/>
    </location>
</feature>
<dbReference type="SMART" id="SM00355">
    <property type="entry name" value="ZnF_C2H2"/>
    <property type="match status" value="10"/>
</dbReference>
<evidence type="ECO:0000256" key="7">
    <source>
        <dbReference type="ARBA" id="ARBA00023163"/>
    </source>
</evidence>
<evidence type="ECO:0000256" key="5">
    <source>
        <dbReference type="ARBA" id="ARBA00022833"/>
    </source>
</evidence>
<dbReference type="GO" id="GO:0005634">
    <property type="term" value="C:nucleus"/>
    <property type="evidence" value="ECO:0007669"/>
    <property type="project" value="UniProtKB-SubCell"/>
</dbReference>
<organism evidence="11 12">
    <name type="scientific">Ranatra chinensis</name>
    <dbReference type="NCBI Taxonomy" id="642074"/>
    <lineage>
        <taxon>Eukaryota</taxon>
        <taxon>Metazoa</taxon>
        <taxon>Ecdysozoa</taxon>
        <taxon>Arthropoda</taxon>
        <taxon>Hexapoda</taxon>
        <taxon>Insecta</taxon>
        <taxon>Pterygota</taxon>
        <taxon>Neoptera</taxon>
        <taxon>Paraneoptera</taxon>
        <taxon>Hemiptera</taxon>
        <taxon>Heteroptera</taxon>
        <taxon>Panheteroptera</taxon>
        <taxon>Nepomorpha</taxon>
        <taxon>Nepidae</taxon>
        <taxon>Ranatrinae</taxon>
        <taxon>Ranatra</taxon>
    </lineage>
</organism>
<dbReference type="FunFam" id="3.30.160.60:FF:001732">
    <property type="entry name" value="Zgc:162936"/>
    <property type="match status" value="1"/>
</dbReference>
<feature type="domain" description="C2H2-type" evidence="10">
    <location>
        <begin position="145"/>
        <end position="172"/>
    </location>
</feature>
<dbReference type="Pfam" id="PF13912">
    <property type="entry name" value="zf-C2H2_6"/>
    <property type="match status" value="1"/>
</dbReference>
<dbReference type="InterPro" id="IPR013087">
    <property type="entry name" value="Znf_C2H2_type"/>
</dbReference>
<dbReference type="Pfam" id="PF00096">
    <property type="entry name" value="zf-C2H2"/>
    <property type="match status" value="4"/>
</dbReference>
<dbReference type="PROSITE" id="PS00028">
    <property type="entry name" value="ZINC_FINGER_C2H2_1"/>
    <property type="match status" value="8"/>
</dbReference>
<dbReference type="InterPro" id="IPR036236">
    <property type="entry name" value="Znf_C2H2_sf"/>
</dbReference>
<keyword evidence="8" id="KW-0539">Nucleus</keyword>
<evidence type="ECO:0000259" key="10">
    <source>
        <dbReference type="PROSITE" id="PS50157"/>
    </source>
</evidence>
<feature type="domain" description="C2H2-type" evidence="10">
    <location>
        <begin position="374"/>
        <end position="396"/>
    </location>
</feature>
<keyword evidence="7" id="KW-0804">Transcription</keyword>
<evidence type="ECO:0000256" key="8">
    <source>
        <dbReference type="ARBA" id="ARBA00023242"/>
    </source>
</evidence>
<keyword evidence="12" id="KW-1185">Reference proteome</keyword>
<dbReference type="FunFam" id="3.30.160.60:FF:001325">
    <property type="entry name" value="zinc finger protein 200"/>
    <property type="match status" value="1"/>
</dbReference>
<dbReference type="PROSITE" id="PS50157">
    <property type="entry name" value="ZINC_FINGER_C2H2_2"/>
    <property type="match status" value="9"/>
</dbReference>
<evidence type="ECO:0000256" key="9">
    <source>
        <dbReference type="PROSITE-ProRule" id="PRU00042"/>
    </source>
</evidence>
<protein>
    <recommendedName>
        <fullName evidence="10">C2H2-type domain-containing protein</fullName>
    </recommendedName>
</protein>
<dbReference type="SUPFAM" id="SSF57667">
    <property type="entry name" value="beta-beta-alpha zinc fingers"/>
    <property type="match status" value="4"/>
</dbReference>
<sequence>TSGVRVLKTQHCHKYTNYLALCSCVQLILFSQCLSWCGLKVIQQIFVVVCEIYSWCFFLCQNGKSSEGIDRELEQNVAHFLAETSTKKKRLSAKDKTSSGMLKCSRCPASFRYKSTLSYHMKSDCGTKIIVDKELIKKGSSKEAAVCDICKKQLCSRTSLMVHMRRHTGERPFECAHCGKSFYQKAHLRDHVQSLHSPGQFLCRVCNTMYPDRAALDLHLRAHFPANTYPCQECGKVYTCKSGLTGHMGAVHSKGPKREFPCGACPAVLGRWRELLEHRRREHSGGATCQQCGLQLPSLSRWQAHLRKAHPPHGGPPPTCPICFKEFTTRYTLDLHLRSHTGERPYSCHICGRAFARKSTHDVHLTIHTGRKDYVCAHCGEAFNRKSKLDIHMADHFNMTVQCAVSILEFIQAVPKIYYTPLRCNIASASDSGDVREMTSLLSDLNLHIKQTSYLLKFWLWKISNQHLVTHCIGSLIKVQFFPPKNWGKNRVHLIHSMNYPSGNCSSGVDSNLVSVRGINKSQLIFTESPSRSIFRRME</sequence>
<comment type="caution">
    <text evidence="11">The sequence shown here is derived from an EMBL/GenBank/DDBJ whole genome shotgun (WGS) entry which is preliminary data.</text>
</comment>
<dbReference type="Proteomes" id="UP001558652">
    <property type="component" value="Unassembled WGS sequence"/>
</dbReference>
<feature type="domain" description="C2H2-type" evidence="10">
    <location>
        <begin position="260"/>
        <end position="288"/>
    </location>
</feature>
<keyword evidence="6" id="KW-0805">Transcription regulation</keyword>
<feature type="domain" description="C2H2-type" evidence="10">
    <location>
        <begin position="102"/>
        <end position="129"/>
    </location>
</feature>
<evidence type="ECO:0000313" key="11">
    <source>
        <dbReference type="EMBL" id="KAL1116568.1"/>
    </source>
</evidence>
<evidence type="ECO:0000256" key="4">
    <source>
        <dbReference type="ARBA" id="ARBA00022771"/>
    </source>
</evidence>
<evidence type="ECO:0000256" key="3">
    <source>
        <dbReference type="ARBA" id="ARBA00022737"/>
    </source>
</evidence>
<feature type="domain" description="C2H2-type" evidence="10">
    <location>
        <begin position="346"/>
        <end position="373"/>
    </location>
</feature>
<dbReference type="GO" id="GO:0043565">
    <property type="term" value="F:sequence-specific DNA binding"/>
    <property type="evidence" value="ECO:0007669"/>
    <property type="project" value="UniProtKB-ARBA"/>
</dbReference>
<dbReference type="EMBL" id="JBFDAA010000017">
    <property type="protein sequence ID" value="KAL1116568.1"/>
    <property type="molecule type" value="Genomic_DNA"/>
</dbReference>
<feature type="domain" description="C2H2-type" evidence="10">
    <location>
        <begin position="173"/>
        <end position="201"/>
    </location>
</feature>
<evidence type="ECO:0000313" key="12">
    <source>
        <dbReference type="Proteomes" id="UP001558652"/>
    </source>
</evidence>
<dbReference type="FunFam" id="3.30.160.60:FF:000882">
    <property type="entry name" value="Predicted gene, 21060"/>
    <property type="match status" value="1"/>
</dbReference>
<keyword evidence="2" id="KW-0479">Metal-binding</keyword>
<evidence type="ECO:0000256" key="6">
    <source>
        <dbReference type="ARBA" id="ARBA00023015"/>
    </source>
</evidence>